<evidence type="ECO:0000256" key="1">
    <source>
        <dbReference type="SAM" id="Coils"/>
    </source>
</evidence>
<keyword evidence="1" id="KW-0175">Coiled coil</keyword>
<dbReference type="Proteomes" id="UP001189429">
    <property type="component" value="Unassembled WGS sequence"/>
</dbReference>
<organism evidence="3 4">
    <name type="scientific">Prorocentrum cordatum</name>
    <dbReference type="NCBI Taxonomy" id="2364126"/>
    <lineage>
        <taxon>Eukaryota</taxon>
        <taxon>Sar</taxon>
        <taxon>Alveolata</taxon>
        <taxon>Dinophyceae</taxon>
        <taxon>Prorocentrales</taxon>
        <taxon>Prorocentraceae</taxon>
        <taxon>Prorocentrum</taxon>
    </lineage>
</organism>
<feature type="coiled-coil region" evidence="1">
    <location>
        <begin position="129"/>
        <end position="163"/>
    </location>
</feature>
<evidence type="ECO:0000313" key="4">
    <source>
        <dbReference type="Proteomes" id="UP001189429"/>
    </source>
</evidence>
<name>A0ABN9X1Z9_9DINO</name>
<dbReference type="Gene3D" id="3.60.10.10">
    <property type="entry name" value="Endonuclease/exonuclease/phosphatase"/>
    <property type="match status" value="1"/>
</dbReference>
<feature type="compositionally biased region" description="Low complexity" evidence="2">
    <location>
        <begin position="292"/>
        <end position="339"/>
    </location>
</feature>
<reference evidence="3" key="1">
    <citation type="submission" date="2023-10" db="EMBL/GenBank/DDBJ databases">
        <authorList>
            <person name="Chen Y."/>
            <person name="Shah S."/>
            <person name="Dougan E. K."/>
            <person name="Thang M."/>
            <person name="Chan C."/>
        </authorList>
    </citation>
    <scope>NUCLEOTIDE SEQUENCE [LARGE SCALE GENOMIC DNA]</scope>
</reference>
<feature type="region of interest" description="Disordered" evidence="2">
    <location>
        <begin position="383"/>
        <end position="410"/>
    </location>
</feature>
<dbReference type="InterPro" id="IPR036691">
    <property type="entry name" value="Endo/exonu/phosph_ase_sf"/>
</dbReference>
<dbReference type="EMBL" id="CAUYUJ010019504">
    <property type="protein sequence ID" value="CAK0891656.1"/>
    <property type="molecule type" value="Genomic_DNA"/>
</dbReference>
<feature type="compositionally biased region" description="Basic and acidic residues" evidence="2">
    <location>
        <begin position="36"/>
        <end position="50"/>
    </location>
</feature>
<feature type="non-terminal residue" evidence="3">
    <location>
        <position position="835"/>
    </location>
</feature>
<dbReference type="SUPFAM" id="SSF56219">
    <property type="entry name" value="DNase I-like"/>
    <property type="match status" value="1"/>
</dbReference>
<feature type="compositionally biased region" description="Gly residues" evidence="2">
    <location>
        <begin position="21"/>
        <end position="35"/>
    </location>
</feature>
<keyword evidence="4" id="KW-1185">Reference proteome</keyword>
<feature type="region of interest" description="Disordered" evidence="2">
    <location>
        <begin position="1"/>
        <end position="84"/>
    </location>
</feature>
<gene>
    <name evidence="3" type="ORF">PCOR1329_LOCUS71529</name>
</gene>
<evidence type="ECO:0000313" key="3">
    <source>
        <dbReference type="EMBL" id="CAK0891656.1"/>
    </source>
</evidence>
<evidence type="ECO:0000256" key="2">
    <source>
        <dbReference type="SAM" id="MobiDB-lite"/>
    </source>
</evidence>
<comment type="caution">
    <text evidence="3">The sequence shown here is derived from an EMBL/GenBank/DDBJ whole genome shotgun (WGS) entry which is preliminary data.</text>
</comment>
<proteinExistence type="predicted"/>
<feature type="compositionally biased region" description="Low complexity" evidence="2">
    <location>
        <begin position="383"/>
        <end position="395"/>
    </location>
</feature>
<accession>A0ABN9X1Z9</accession>
<sequence>MPEPSGWHCQREVPPAQYGSHFGGGKHGPKGGGKGQWKDYGKGKGKDSGKGKPRPRSPAGGPLASESGYGGTAGEGAKRSKTPLELAQAEADFWAKTVGADHPKRLAAAQQLTVLRQQKFLSLPLPEQAQKLRKSIADATAEVQKDKEKFLSLETQIDQLVDEYESLGAKVNHRIGQIKEKLEQLKVTEKAIQPQTSAQTGDPSLEEVLDYVKAHPESVHLGQDEICRLVKAAARADTSAHTAAAAEEAPVPPLPQASFAGRIRDMNSKGERISAELASVQEAVEAVEKEQPSAAPPGALGGAPAAAPPAAASSPQAPEGAGIKGAPPATGPKGPALGADHYGGDVDAKLLSGLRRGHGVEWVGTVGAILGSVQAAGEAAEASRAGNAAAGQPARDVNPPGSAPEPGRPPEAAEELLIMGANVNAWSSWTVLHQWIDEQVAGGGLEAKPHAFCLQETRLKSEAALISARSQAALANRRITLGKACSTGRGALESSGGVAVMAHRGIASAAERLDVGDLGRRICGRRLGAAVPGGVVLLSVYCEHSVGAAGNAELLERLARITLSLDAMWVIQADWNMTGVELEASGFVALVRGAEEAGRTIDFFVMSQALRSCVRSVQAPPEAPLHPHAPILAKLAGLRSDQVAPRPLRFKAFCHTPLIGPKQDQLPFAWSWEAGRSGEAPLEIMVKEWFAFAEQTLVRDQGTEAEDAHKYIGRCTAPQLKQVRLEDLWHREYRGRFSSSTIAWISLLSLLGKAATAASNHPGPRAGAAPSSFRRGKGSSLLQQWKRKLLAMAEESDFSEAVLTKPRLLELVEVATSPGGWEAAGFGEHDGNGCS</sequence>
<protein>
    <submittedName>
        <fullName evidence="3">Uncharacterized protein</fullName>
    </submittedName>
</protein>
<feature type="region of interest" description="Disordered" evidence="2">
    <location>
        <begin position="284"/>
        <end position="340"/>
    </location>
</feature>